<dbReference type="GeneTree" id="ENSGT00390000007832"/>
<dbReference type="PIRSF" id="PIRSF017267">
    <property type="entry name" value="Sulfiredoxin"/>
    <property type="match status" value="1"/>
</dbReference>
<dbReference type="Ensembl" id="ENSBGRT00000025066.1">
    <property type="protein sequence ID" value="ENSBGRP00000021735.1"/>
    <property type="gene ID" value="ENSBGRG00000013625.1"/>
</dbReference>
<dbReference type="PANTHER" id="PTHR21348">
    <property type="match status" value="1"/>
</dbReference>
<dbReference type="Proteomes" id="UP000694520">
    <property type="component" value="Chromosome 12"/>
</dbReference>
<dbReference type="CDD" id="cd16395">
    <property type="entry name" value="Srx"/>
    <property type="match status" value="1"/>
</dbReference>
<evidence type="ECO:0000256" key="5">
    <source>
        <dbReference type="ARBA" id="ARBA00022862"/>
    </source>
</evidence>
<dbReference type="SUPFAM" id="SSF110849">
    <property type="entry name" value="ParB/Sulfiredoxin"/>
    <property type="match status" value="1"/>
</dbReference>
<dbReference type="Pfam" id="PF02195">
    <property type="entry name" value="ParB_N"/>
    <property type="match status" value="1"/>
</dbReference>
<evidence type="ECO:0000313" key="14">
    <source>
        <dbReference type="Proteomes" id="UP000694520"/>
    </source>
</evidence>
<name>A0A8B9XI21_BOSMU</name>
<keyword evidence="4 9" id="KW-0067">ATP-binding</keyword>
<evidence type="ECO:0000259" key="12">
    <source>
        <dbReference type="Pfam" id="PF02195"/>
    </source>
</evidence>
<feature type="binding site" evidence="9">
    <location>
        <begin position="139"/>
        <end position="142"/>
    </location>
    <ligand>
        <name>ATP</name>
        <dbReference type="ChEBI" id="CHEBI:30616"/>
    </ligand>
</feature>
<dbReference type="EC" id="1.8.98.2" evidence="2"/>
<keyword evidence="7 10" id="KW-1015">Disulfide bond</keyword>
<accession>A0A8B9XI21</accession>
<evidence type="ECO:0000256" key="9">
    <source>
        <dbReference type="PIRSR" id="PIRSR017267-1"/>
    </source>
</evidence>
<dbReference type="InterPro" id="IPR016692">
    <property type="entry name" value="Sulfiredoxin"/>
</dbReference>
<keyword evidence="3 9" id="KW-0547">Nucleotide-binding</keyword>
<reference evidence="13" key="3">
    <citation type="submission" date="2025-09" db="UniProtKB">
        <authorList>
            <consortium name="Ensembl"/>
        </authorList>
    </citation>
    <scope>IDENTIFICATION</scope>
</reference>
<dbReference type="PANTHER" id="PTHR21348:SF2">
    <property type="entry name" value="SULFIREDOXIN-1"/>
    <property type="match status" value="1"/>
</dbReference>
<gene>
    <name evidence="13" type="primary">SRXN1</name>
</gene>
<evidence type="ECO:0000313" key="13">
    <source>
        <dbReference type="Ensembl" id="ENSBGRP00000021735.1"/>
    </source>
</evidence>
<sequence>MMGLRAGGALSRAGAGRGAPEAPGPSGGAQGGSIHSGCITAVHNVPLSVLIRPLPSVLDQGKVQSLVDTIRTPESLLATLASLPCLQYSKLVLASGILHLLFPLPGTPFPRENPDSVPPIDVLWIKGAQGGDYFYSFGGCHRYAAYQQLQRETIPAKLVQSTLSDLRVYLGASTPDLQ</sequence>
<evidence type="ECO:0000256" key="4">
    <source>
        <dbReference type="ARBA" id="ARBA00022840"/>
    </source>
</evidence>
<feature type="region of interest" description="Disordered" evidence="11">
    <location>
        <begin position="1"/>
        <end position="31"/>
    </location>
</feature>
<keyword evidence="5" id="KW-0049">Antioxidant</keyword>
<comment type="catalytic activity">
    <reaction evidence="8">
        <text>S-hydroxy-S-oxy-L-cysteinyl-[peroxiredoxin] + [protein]-dithiol + ATP = S-hydroxy-L-cysteinyl-[peroxiredoxin] + [protein]-disulfide + ADP + phosphate</text>
        <dbReference type="Rhea" id="RHEA:17545"/>
        <dbReference type="Rhea" id="RHEA-COMP:10593"/>
        <dbReference type="Rhea" id="RHEA-COMP:10594"/>
        <dbReference type="Rhea" id="RHEA-COMP:13681"/>
        <dbReference type="Rhea" id="RHEA-COMP:17976"/>
        <dbReference type="ChEBI" id="CHEBI:29950"/>
        <dbReference type="ChEBI" id="CHEBI:30616"/>
        <dbReference type="ChEBI" id="CHEBI:43474"/>
        <dbReference type="ChEBI" id="CHEBI:50058"/>
        <dbReference type="ChEBI" id="CHEBI:61973"/>
        <dbReference type="ChEBI" id="CHEBI:61974"/>
        <dbReference type="ChEBI" id="CHEBI:456216"/>
        <dbReference type="EC" id="1.8.98.2"/>
    </reaction>
</comment>
<evidence type="ECO:0000256" key="1">
    <source>
        <dbReference type="ARBA" id="ARBA00009609"/>
    </source>
</evidence>
<evidence type="ECO:0000256" key="2">
    <source>
        <dbReference type="ARBA" id="ARBA00013055"/>
    </source>
</evidence>
<comment type="similarity">
    <text evidence="1">Belongs to the sulfiredoxin family.</text>
</comment>
<evidence type="ECO:0000256" key="8">
    <source>
        <dbReference type="ARBA" id="ARBA00047514"/>
    </source>
</evidence>
<keyword evidence="6" id="KW-0560">Oxidoreductase</keyword>
<dbReference type="InterPro" id="IPR036086">
    <property type="entry name" value="ParB/Sulfiredoxin_sf"/>
</dbReference>
<evidence type="ECO:0000256" key="7">
    <source>
        <dbReference type="ARBA" id="ARBA00023157"/>
    </source>
</evidence>
<dbReference type="GO" id="GO:0005829">
    <property type="term" value="C:cytosol"/>
    <property type="evidence" value="ECO:0007669"/>
    <property type="project" value="Ensembl"/>
</dbReference>
<feature type="domain" description="ParB-like N-terminal" evidence="12">
    <location>
        <begin position="41"/>
        <end position="173"/>
    </location>
</feature>
<dbReference type="InterPro" id="IPR003115">
    <property type="entry name" value="ParB_N"/>
</dbReference>
<evidence type="ECO:0000256" key="11">
    <source>
        <dbReference type="SAM" id="MobiDB-lite"/>
    </source>
</evidence>
<feature type="disulfide bond" description="Interchain" evidence="10">
    <location>
        <position position="140"/>
    </location>
</feature>
<evidence type="ECO:0000256" key="6">
    <source>
        <dbReference type="ARBA" id="ARBA00023002"/>
    </source>
</evidence>
<dbReference type="AlphaFoldDB" id="A0A8B9XI21"/>
<reference evidence="13" key="2">
    <citation type="submission" date="2025-08" db="UniProtKB">
        <authorList>
            <consortium name="Ensembl"/>
        </authorList>
    </citation>
    <scope>IDENTIFICATION</scope>
</reference>
<feature type="compositionally biased region" description="Low complexity" evidence="11">
    <location>
        <begin position="1"/>
        <end position="21"/>
    </location>
</feature>
<proteinExistence type="inferred from homology"/>
<dbReference type="GO" id="GO:0032542">
    <property type="term" value="F:sulfiredoxin activity"/>
    <property type="evidence" value="ECO:0007669"/>
    <property type="project" value="InterPro"/>
</dbReference>
<protein>
    <recommendedName>
        <fullName evidence="2">sulfiredoxin</fullName>
        <ecNumber evidence="2">1.8.98.2</ecNumber>
    </recommendedName>
</protein>
<keyword evidence="14" id="KW-1185">Reference proteome</keyword>
<dbReference type="GO" id="GO:0005524">
    <property type="term" value="F:ATP binding"/>
    <property type="evidence" value="ECO:0007669"/>
    <property type="project" value="UniProtKB-KW"/>
</dbReference>
<dbReference type="GO" id="GO:0034599">
    <property type="term" value="P:cellular response to oxidative stress"/>
    <property type="evidence" value="ECO:0007669"/>
    <property type="project" value="TreeGrafter"/>
</dbReference>
<reference evidence="13" key="1">
    <citation type="submission" date="2019-05" db="EMBL/GenBank/DDBJ databases">
        <authorList>
            <person name="Zhang S."/>
            <person name="Liu J."/>
        </authorList>
    </citation>
    <scope>NUCLEOTIDE SEQUENCE [LARGE SCALE GENOMIC DNA]</scope>
</reference>
<organism evidence="13 14">
    <name type="scientific">Bos mutus grunniens</name>
    <name type="common">Wild yak</name>
    <name type="synonym">Bos grunniens</name>
    <dbReference type="NCBI Taxonomy" id="30521"/>
    <lineage>
        <taxon>Eukaryota</taxon>
        <taxon>Metazoa</taxon>
        <taxon>Chordata</taxon>
        <taxon>Craniata</taxon>
        <taxon>Vertebrata</taxon>
        <taxon>Euteleostomi</taxon>
        <taxon>Mammalia</taxon>
        <taxon>Eutheria</taxon>
        <taxon>Laurasiatheria</taxon>
        <taxon>Artiodactyla</taxon>
        <taxon>Ruminantia</taxon>
        <taxon>Pecora</taxon>
        <taxon>Bovidae</taxon>
        <taxon>Bovinae</taxon>
        <taxon>Bos</taxon>
    </lineage>
</organism>
<dbReference type="Gene3D" id="3.90.1530.10">
    <property type="entry name" value="Conserved hypothetical protein from pyrococcus furiosus pfu- 392566-001, ParB domain"/>
    <property type="match status" value="1"/>
</dbReference>
<evidence type="ECO:0000256" key="10">
    <source>
        <dbReference type="PIRSR" id="PIRSR017267-2"/>
    </source>
</evidence>
<evidence type="ECO:0000256" key="3">
    <source>
        <dbReference type="ARBA" id="ARBA00022741"/>
    </source>
</evidence>